<comment type="caution">
    <text evidence="3">The sequence shown here is derived from an EMBL/GenBank/DDBJ whole genome shotgun (WGS) entry which is preliminary data.</text>
</comment>
<dbReference type="RefSeq" id="WP_082798609.1">
    <property type="nucleotide sequence ID" value="NZ_LQYT01000133.1"/>
</dbReference>
<dbReference type="PANTHER" id="PTHR10587">
    <property type="entry name" value="GLYCOSYL TRANSFERASE-RELATED"/>
    <property type="match status" value="1"/>
</dbReference>
<gene>
    <name evidence="3" type="ORF">B4135_3867</name>
</gene>
<organism evidence="3 4">
    <name type="scientific">Caldibacillus debilis</name>
    <dbReference type="NCBI Taxonomy" id="301148"/>
    <lineage>
        <taxon>Bacteria</taxon>
        <taxon>Bacillati</taxon>
        <taxon>Bacillota</taxon>
        <taxon>Bacilli</taxon>
        <taxon>Bacillales</taxon>
        <taxon>Bacillaceae</taxon>
        <taxon>Caldibacillus</taxon>
    </lineage>
</organism>
<dbReference type="Pfam" id="PF01522">
    <property type="entry name" value="Polysacc_deac_1"/>
    <property type="match status" value="1"/>
</dbReference>
<dbReference type="Gene3D" id="3.20.20.370">
    <property type="entry name" value="Glycoside hydrolase/deacetylase"/>
    <property type="match status" value="1"/>
</dbReference>
<dbReference type="SUPFAM" id="SSF88713">
    <property type="entry name" value="Glycoside hydrolase/deacetylase"/>
    <property type="match status" value="1"/>
</dbReference>
<sequence>MRSKRKRKNMGRGRAIFLFLAIILLSFILWISISPSFTRSGEKTVRSVPSMQETAVRPDRQPAGGSGDPAKGGASGQSGNGQKDQKTGKRGGRVGNEEQPGKKTQGLETKTAEGTGNPPAEKGGKENSPKEQAENAGPKENGKGDAAPENPPQKTVFLTFDDGPNDSTKEILRLLEKYDMKATFFMVEPNMKKYPEIVKEVIRQGHRIGLHSVTHSKTQFYASKKSVVAEMKKTQTTLEKVSGKRSRIIRTPYGSKPYMKPEYMEAVKREGFILWDWNVDSRDWKWTDGSFVENTIHQIEQFHRPEPIVILLHDRKTTAGHLEKLFIYLKERHFQTDTINEQLDPVQL</sequence>
<protein>
    <recommendedName>
        <fullName evidence="2">NodB homology domain-containing protein</fullName>
    </recommendedName>
</protein>
<feature type="compositionally biased region" description="Basic and acidic residues" evidence="1">
    <location>
        <begin position="122"/>
        <end position="133"/>
    </location>
</feature>
<proteinExistence type="predicted"/>
<evidence type="ECO:0000313" key="3">
    <source>
        <dbReference type="EMBL" id="KYD08956.1"/>
    </source>
</evidence>
<evidence type="ECO:0000256" key="1">
    <source>
        <dbReference type="SAM" id="MobiDB-lite"/>
    </source>
</evidence>
<dbReference type="Proteomes" id="UP000075683">
    <property type="component" value="Unassembled WGS sequence"/>
</dbReference>
<evidence type="ECO:0000313" key="4">
    <source>
        <dbReference type="Proteomes" id="UP000075683"/>
    </source>
</evidence>
<dbReference type="OrthoDB" id="258610at2"/>
<dbReference type="InterPro" id="IPR011330">
    <property type="entry name" value="Glyco_hydro/deAcase_b/a-brl"/>
</dbReference>
<feature type="domain" description="NodB homology" evidence="2">
    <location>
        <begin position="154"/>
        <end position="337"/>
    </location>
</feature>
<feature type="region of interest" description="Disordered" evidence="1">
    <location>
        <begin position="39"/>
        <end position="162"/>
    </location>
</feature>
<dbReference type="GO" id="GO:0005975">
    <property type="term" value="P:carbohydrate metabolic process"/>
    <property type="evidence" value="ECO:0007669"/>
    <property type="project" value="InterPro"/>
</dbReference>
<reference evidence="3 4" key="1">
    <citation type="submission" date="2016-01" db="EMBL/GenBank/DDBJ databases">
        <title>Draft Genome Sequences of Seven Thermophilic Sporeformers Isolated from Foods.</title>
        <authorList>
            <person name="Berendsen E.M."/>
            <person name="Wells-Bennik M.H."/>
            <person name="Krawcyk A.O."/>
            <person name="De Jong A."/>
            <person name="Holsappel S."/>
            <person name="Eijlander R.T."/>
            <person name="Kuipers O.P."/>
        </authorList>
    </citation>
    <scope>NUCLEOTIDE SEQUENCE [LARGE SCALE GENOMIC DNA]</scope>
    <source>
        <strain evidence="3 4">B4135</strain>
    </source>
</reference>
<dbReference type="AlphaFoldDB" id="A0A150LAC5"/>
<dbReference type="PANTHER" id="PTHR10587:SF125">
    <property type="entry name" value="POLYSACCHARIDE DEACETYLASE YHEN-RELATED"/>
    <property type="match status" value="1"/>
</dbReference>
<dbReference type="PROSITE" id="PS51677">
    <property type="entry name" value="NODB"/>
    <property type="match status" value="1"/>
</dbReference>
<evidence type="ECO:0000259" key="2">
    <source>
        <dbReference type="PROSITE" id="PS51677"/>
    </source>
</evidence>
<dbReference type="EMBL" id="LQYT01000133">
    <property type="protein sequence ID" value="KYD08956.1"/>
    <property type="molecule type" value="Genomic_DNA"/>
</dbReference>
<dbReference type="GO" id="GO:0016810">
    <property type="term" value="F:hydrolase activity, acting on carbon-nitrogen (but not peptide) bonds"/>
    <property type="evidence" value="ECO:0007669"/>
    <property type="project" value="InterPro"/>
</dbReference>
<accession>A0A150LAC5</accession>
<dbReference type="InterPro" id="IPR002509">
    <property type="entry name" value="NODB_dom"/>
</dbReference>
<dbReference type="InterPro" id="IPR050248">
    <property type="entry name" value="Polysacc_deacetylase_ArnD"/>
</dbReference>
<name>A0A150LAC5_9BACI</name>
<dbReference type="STRING" id="301148.B4135_3867"/>
<dbReference type="CDD" id="cd10944">
    <property type="entry name" value="CE4_SmPgdA_like"/>
    <property type="match status" value="1"/>
</dbReference>